<protein>
    <recommendedName>
        <fullName evidence="8">Phosphate transport system permease protein PstA</fullName>
    </recommendedName>
</protein>
<dbReference type="NCBIfam" id="TIGR00974">
    <property type="entry name" value="3a0107s02c"/>
    <property type="match status" value="1"/>
</dbReference>
<keyword evidence="7 8" id="KW-0472">Membrane</keyword>
<dbReference type="SUPFAM" id="SSF161098">
    <property type="entry name" value="MetI-like"/>
    <property type="match status" value="1"/>
</dbReference>
<comment type="subcellular location">
    <subcellularLocation>
        <location evidence="1 8">Cell membrane</location>
        <topology evidence="1 8">Multi-pass membrane protein</topology>
    </subcellularLocation>
</comment>
<keyword evidence="3" id="KW-0813">Transport</keyword>
<dbReference type="RefSeq" id="WP_091236751.1">
    <property type="nucleotide sequence ID" value="NZ_FMKA01000039.1"/>
</dbReference>
<dbReference type="EMBL" id="FMKA01000039">
    <property type="protein sequence ID" value="SCP99377.1"/>
    <property type="molecule type" value="Genomic_DNA"/>
</dbReference>
<evidence type="ECO:0000256" key="8">
    <source>
        <dbReference type="RuleBase" id="RU363043"/>
    </source>
</evidence>
<dbReference type="InterPro" id="IPR000515">
    <property type="entry name" value="MetI-like"/>
</dbReference>
<organism evidence="10 11">
    <name type="scientific">Anaerobium acetethylicum</name>
    <dbReference type="NCBI Taxonomy" id="1619234"/>
    <lineage>
        <taxon>Bacteria</taxon>
        <taxon>Bacillati</taxon>
        <taxon>Bacillota</taxon>
        <taxon>Clostridia</taxon>
        <taxon>Lachnospirales</taxon>
        <taxon>Lachnospiraceae</taxon>
        <taxon>Anaerobium</taxon>
    </lineage>
</organism>
<evidence type="ECO:0000256" key="2">
    <source>
        <dbReference type="ARBA" id="ARBA00007069"/>
    </source>
</evidence>
<evidence type="ECO:0000259" key="9">
    <source>
        <dbReference type="PROSITE" id="PS50928"/>
    </source>
</evidence>
<dbReference type="PROSITE" id="PS50928">
    <property type="entry name" value="ABC_TM1"/>
    <property type="match status" value="1"/>
</dbReference>
<dbReference type="OrthoDB" id="9785113at2"/>
<evidence type="ECO:0000256" key="7">
    <source>
        <dbReference type="ARBA" id="ARBA00023136"/>
    </source>
</evidence>
<dbReference type="AlphaFoldDB" id="A0A1D3TY65"/>
<keyword evidence="11" id="KW-1185">Reference proteome</keyword>
<dbReference type="PANTHER" id="PTHR43470:SF3">
    <property type="entry name" value="PHOSPHATE TRANSPORT SYSTEM PERMEASE PROTEIN PSTA-RELATED"/>
    <property type="match status" value="1"/>
</dbReference>
<dbReference type="PANTHER" id="PTHR43470">
    <property type="entry name" value="PHOSPHATE TRANSPORT SYSTEM PERMEASE PROTEIN PSTA-RELATED"/>
    <property type="match status" value="1"/>
</dbReference>
<proteinExistence type="inferred from homology"/>
<feature type="transmembrane region" description="Helical" evidence="8">
    <location>
        <begin position="13"/>
        <end position="35"/>
    </location>
</feature>
<evidence type="ECO:0000256" key="5">
    <source>
        <dbReference type="ARBA" id="ARBA00022692"/>
    </source>
</evidence>
<dbReference type="GO" id="GO:0005315">
    <property type="term" value="F:phosphate transmembrane transporter activity"/>
    <property type="evidence" value="ECO:0007669"/>
    <property type="project" value="InterPro"/>
</dbReference>
<dbReference type="Proteomes" id="UP000199315">
    <property type="component" value="Unassembled WGS sequence"/>
</dbReference>
<dbReference type="GO" id="GO:0035435">
    <property type="term" value="P:phosphate ion transmembrane transport"/>
    <property type="evidence" value="ECO:0007669"/>
    <property type="project" value="InterPro"/>
</dbReference>
<dbReference type="STRING" id="1619234.SAMN05421730_103924"/>
<evidence type="ECO:0000256" key="6">
    <source>
        <dbReference type="ARBA" id="ARBA00022989"/>
    </source>
</evidence>
<feature type="transmembrane region" description="Helical" evidence="8">
    <location>
        <begin position="362"/>
        <end position="383"/>
    </location>
</feature>
<dbReference type="InterPro" id="IPR035906">
    <property type="entry name" value="MetI-like_sf"/>
</dbReference>
<evidence type="ECO:0000313" key="10">
    <source>
        <dbReference type="EMBL" id="SCP99377.1"/>
    </source>
</evidence>
<evidence type="ECO:0000256" key="4">
    <source>
        <dbReference type="ARBA" id="ARBA00022475"/>
    </source>
</evidence>
<dbReference type="InterPro" id="IPR005672">
    <property type="entry name" value="Phosphate_PstA"/>
</dbReference>
<comment type="similarity">
    <text evidence="2 8">Belongs to the binding-protein-dependent transport system permease family. CysTW subfamily.</text>
</comment>
<feature type="transmembrane region" description="Helical" evidence="8">
    <location>
        <begin position="174"/>
        <end position="203"/>
    </location>
</feature>
<dbReference type="GO" id="GO:0005886">
    <property type="term" value="C:plasma membrane"/>
    <property type="evidence" value="ECO:0007669"/>
    <property type="project" value="UniProtKB-SubCell"/>
</dbReference>
<keyword evidence="4 8" id="KW-1003">Cell membrane</keyword>
<sequence>MLSRKVKDNIIKVLIYLSAAATVGILAIIIGFIFIKGIPGISINFLTRGYEDKTTYVTTELLEASEDTGNDGEVYVSRLGITLAFDGENALAITEIDKDSPLKKAVDENGNTYEVKKGDAITRIGRYKASSELKDIDAEDEKAKAEFLQKAVDEVNGQEDPTVKLKVVRIGGGIVPMAVTTLYMIALSLLIAGPIGILAAVYLNEYAKPGKIMSVIHFAIQNLAGIPSIIYGLFGSLFFVQILKMQYSLLAGALTVSIILLPTIITTTEETLKAIPNTYRESSLGLGATQLQTISRVVLPNALPGILVAILLSIGRIVGESAALLLTAGTVAQIPQALFGNSASGATLTIKAYTLMKEENNLTSACAIGIVLIVIIVLINVASKLITNKFLAKKGLQK</sequence>
<evidence type="ECO:0000256" key="1">
    <source>
        <dbReference type="ARBA" id="ARBA00004651"/>
    </source>
</evidence>
<accession>A0A1D3TY65</accession>
<keyword evidence="5 8" id="KW-0812">Transmembrane</keyword>
<dbReference type="Gene3D" id="1.10.3720.10">
    <property type="entry name" value="MetI-like"/>
    <property type="match status" value="1"/>
</dbReference>
<reference evidence="10 11" key="1">
    <citation type="submission" date="2016-09" db="EMBL/GenBank/DDBJ databases">
        <authorList>
            <person name="Capua I."/>
            <person name="De Benedictis P."/>
            <person name="Joannis T."/>
            <person name="Lombin L.H."/>
            <person name="Cattoli G."/>
        </authorList>
    </citation>
    <scope>NUCLEOTIDE SEQUENCE [LARGE SCALE GENOMIC DNA]</scope>
    <source>
        <strain evidence="10 11">GluBS11</strain>
    </source>
</reference>
<feature type="transmembrane region" description="Helical" evidence="8">
    <location>
        <begin position="215"/>
        <end position="240"/>
    </location>
</feature>
<dbReference type="CDD" id="cd06261">
    <property type="entry name" value="TM_PBP2"/>
    <property type="match status" value="1"/>
</dbReference>
<feature type="transmembrane region" description="Helical" evidence="8">
    <location>
        <begin position="306"/>
        <end position="326"/>
    </location>
</feature>
<feature type="transmembrane region" description="Helical" evidence="8">
    <location>
        <begin position="247"/>
        <end position="265"/>
    </location>
</feature>
<name>A0A1D3TY65_9FIRM</name>
<evidence type="ECO:0000256" key="3">
    <source>
        <dbReference type="ARBA" id="ARBA00022448"/>
    </source>
</evidence>
<feature type="domain" description="ABC transmembrane type-1" evidence="9">
    <location>
        <begin position="178"/>
        <end position="383"/>
    </location>
</feature>
<dbReference type="Pfam" id="PF00528">
    <property type="entry name" value="BPD_transp_1"/>
    <property type="match status" value="1"/>
</dbReference>
<keyword evidence="6 8" id="KW-1133">Transmembrane helix</keyword>
<gene>
    <name evidence="10" type="ORF">SAMN05421730_103924</name>
</gene>
<evidence type="ECO:0000313" key="11">
    <source>
        <dbReference type="Proteomes" id="UP000199315"/>
    </source>
</evidence>